<dbReference type="AlphaFoldDB" id="A0A9P6CCH5"/>
<organism evidence="2 3">
    <name type="scientific">Collybia nuda</name>
    <dbReference type="NCBI Taxonomy" id="64659"/>
    <lineage>
        <taxon>Eukaryota</taxon>
        <taxon>Fungi</taxon>
        <taxon>Dikarya</taxon>
        <taxon>Basidiomycota</taxon>
        <taxon>Agaricomycotina</taxon>
        <taxon>Agaricomycetes</taxon>
        <taxon>Agaricomycetidae</taxon>
        <taxon>Agaricales</taxon>
        <taxon>Tricholomatineae</taxon>
        <taxon>Clitocybaceae</taxon>
        <taxon>Collybia</taxon>
    </lineage>
</organism>
<keyword evidence="1" id="KW-1133">Transmembrane helix</keyword>
<protein>
    <submittedName>
        <fullName evidence="2">Uncharacterized protein</fullName>
    </submittedName>
</protein>
<evidence type="ECO:0000313" key="3">
    <source>
        <dbReference type="Proteomes" id="UP000807353"/>
    </source>
</evidence>
<dbReference type="EMBL" id="MU150295">
    <property type="protein sequence ID" value="KAF9460656.1"/>
    <property type="molecule type" value="Genomic_DNA"/>
</dbReference>
<keyword evidence="1" id="KW-0812">Transmembrane</keyword>
<name>A0A9P6CCH5_9AGAR</name>
<proteinExistence type="predicted"/>
<keyword evidence="3" id="KW-1185">Reference proteome</keyword>
<reference evidence="2" key="1">
    <citation type="submission" date="2020-11" db="EMBL/GenBank/DDBJ databases">
        <authorList>
            <consortium name="DOE Joint Genome Institute"/>
            <person name="Ahrendt S."/>
            <person name="Riley R."/>
            <person name="Andreopoulos W."/>
            <person name="Labutti K."/>
            <person name="Pangilinan J."/>
            <person name="Ruiz-Duenas F.J."/>
            <person name="Barrasa J.M."/>
            <person name="Sanchez-Garcia M."/>
            <person name="Camarero S."/>
            <person name="Miyauchi S."/>
            <person name="Serrano A."/>
            <person name="Linde D."/>
            <person name="Babiker R."/>
            <person name="Drula E."/>
            <person name="Ayuso-Fernandez I."/>
            <person name="Pacheco R."/>
            <person name="Padilla G."/>
            <person name="Ferreira P."/>
            <person name="Barriuso J."/>
            <person name="Kellner H."/>
            <person name="Castanera R."/>
            <person name="Alfaro M."/>
            <person name="Ramirez L."/>
            <person name="Pisabarro A.G."/>
            <person name="Kuo A."/>
            <person name="Tritt A."/>
            <person name="Lipzen A."/>
            <person name="He G."/>
            <person name="Yan M."/>
            <person name="Ng V."/>
            <person name="Cullen D."/>
            <person name="Martin F."/>
            <person name="Rosso M.-N."/>
            <person name="Henrissat B."/>
            <person name="Hibbett D."/>
            <person name="Martinez A.T."/>
            <person name="Grigoriev I.V."/>
        </authorList>
    </citation>
    <scope>NUCLEOTIDE SEQUENCE</scope>
    <source>
        <strain evidence="2">CBS 247.69</strain>
    </source>
</reference>
<feature type="transmembrane region" description="Helical" evidence="1">
    <location>
        <begin position="298"/>
        <end position="318"/>
    </location>
</feature>
<comment type="caution">
    <text evidence="2">The sequence shown here is derived from an EMBL/GenBank/DDBJ whole genome shotgun (WGS) entry which is preliminary data.</text>
</comment>
<dbReference type="Proteomes" id="UP000807353">
    <property type="component" value="Unassembled WGS sequence"/>
</dbReference>
<evidence type="ECO:0000313" key="2">
    <source>
        <dbReference type="EMBL" id="KAF9460656.1"/>
    </source>
</evidence>
<evidence type="ECO:0000256" key="1">
    <source>
        <dbReference type="SAM" id="Phobius"/>
    </source>
</evidence>
<gene>
    <name evidence="2" type="ORF">BDZ94DRAFT_1265570</name>
</gene>
<accession>A0A9P6CCH5</accession>
<keyword evidence="1" id="KW-0472">Membrane</keyword>
<sequence>MVHMLLRHIMSARYDSLRIYTKTFCGWHCQNSGRCVENSELLEEISQVADSREGDFINWDAVFDILRWLQVDINGLEPTSNRGSVAYAHDLQYRLFKKKFKVVHEWGPPVIIFTPYEAIDLGKLMNGKYTYGPHLFIKYFPSLREEGFFWCWVFGGDLESYPERNTVDQFHDTIDPLMRRLLREPGSLKKYPISIDKGGQMMVRKCLSILSEGYPPHHGEPMEYSYARKYWAKHLSQVSFGNDAMSHFLKWFDFSKIRHELSPGDIEELQTWLTWSNVTLRYPLDAEPRSKRRRRHSLRNFMMCFLLLLIFLSVALFMPQKGGMCALKDTCVKYFAFVGCSLL</sequence>